<keyword evidence="4" id="KW-1185">Reference proteome</keyword>
<feature type="transmembrane region" description="Helical" evidence="2">
    <location>
        <begin position="304"/>
        <end position="325"/>
    </location>
</feature>
<keyword evidence="2" id="KW-1133">Transmembrane helix</keyword>
<accession>A0A1I2BZD6</accession>
<keyword evidence="2" id="KW-0472">Membrane</keyword>
<dbReference type="Gene3D" id="1.10.287.110">
    <property type="entry name" value="DnaJ domain"/>
    <property type="match status" value="1"/>
</dbReference>
<feature type="transmembrane region" description="Helical" evidence="2">
    <location>
        <begin position="331"/>
        <end position="353"/>
    </location>
</feature>
<organism evidence="3 4">
    <name type="scientific">Dyella marensis</name>
    <dbReference type="NCBI Taxonomy" id="500610"/>
    <lineage>
        <taxon>Bacteria</taxon>
        <taxon>Pseudomonadati</taxon>
        <taxon>Pseudomonadota</taxon>
        <taxon>Gammaproteobacteria</taxon>
        <taxon>Lysobacterales</taxon>
        <taxon>Rhodanobacteraceae</taxon>
        <taxon>Dyella</taxon>
    </lineage>
</organism>
<reference evidence="4" key="1">
    <citation type="submission" date="2016-10" db="EMBL/GenBank/DDBJ databases">
        <authorList>
            <person name="Varghese N."/>
            <person name="Submissions S."/>
        </authorList>
    </citation>
    <scope>NUCLEOTIDE SEQUENCE [LARGE SCALE GENOMIC DNA]</scope>
    <source>
        <strain evidence="4">UNC178MFTsu3.1</strain>
    </source>
</reference>
<dbReference type="AlphaFoldDB" id="A0A1I2BZD6"/>
<dbReference type="InterPro" id="IPR001623">
    <property type="entry name" value="DnaJ_domain"/>
</dbReference>
<evidence type="ECO:0008006" key="5">
    <source>
        <dbReference type="Google" id="ProtNLM"/>
    </source>
</evidence>
<dbReference type="CDD" id="cd06257">
    <property type="entry name" value="DnaJ"/>
    <property type="match status" value="1"/>
</dbReference>
<evidence type="ECO:0000313" key="4">
    <source>
        <dbReference type="Proteomes" id="UP000199477"/>
    </source>
</evidence>
<gene>
    <name evidence="3" type="ORF">SAMN02799615_01309</name>
</gene>
<dbReference type="InterPro" id="IPR036869">
    <property type="entry name" value="J_dom_sf"/>
</dbReference>
<proteinExistence type="predicted"/>
<dbReference type="EMBL" id="FONH01000003">
    <property type="protein sequence ID" value="SFE61511.1"/>
    <property type="molecule type" value="Genomic_DNA"/>
</dbReference>
<protein>
    <recommendedName>
        <fullName evidence="5">J domain-containing protein</fullName>
    </recommendedName>
</protein>
<sequence>MWAFGLLGLTEDADERSIKRAYAQRLRGTRPDEDPAGFQRLREAYEAALRFCQNRTVQATVHDGDDGQDEAPIAMAAAPANTPVHARPVALPPRAMGGEAPLPATTVDLAHLLDELLAVAGRGDPQALLAWLAGRHELWSLQAKAALGQHMMARVQQQATAMPAECFDALLGFFDLDHVRAGYDPFAVQRLRRRMRLQWEMQPEHIEAAARRAHDPGWSGHAPNLKMTRRMLRQLVRPFHWPQVLLVSMLPERPGELARFANRLSDDHVEELLPYMPREQLHFWLLAAARGLSLPRLAINSVRIVTATVAAIALVAALFGVITLGGDASKAWNVFPTIAAWICGVAGLAFAYMGWQWLDYWQRLPDTDGGRGTWLRWACVPLMAAIAVALKYLGVDELASVVIVVLAIVLGIRRYRERSGAGPSRFRIHPVGWIVLANMLRLALSGEDAPTVPLAEIGATIAMAFWLADAWKERGRRRASAAAA</sequence>
<evidence type="ECO:0000256" key="1">
    <source>
        <dbReference type="ARBA" id="ARBA00023186"/>
    </source>
</evidence>
<dbReference type="RefSeq" id="WP_026636072.1">
    <property type="nucleotide sequence ID" value="NZ_FONH01000003.1"/>
</dbReference>
<evidence type="ECO:0000313" key="3">
    <source>
        <dbReference type="EMBL" id="SFE61511.1"/>
    </source>
</evidence>
<evidence type="ECO:0000256" key="2">
    <source>
        <dbReference type="SAM" id="Phobius"/>
    </source>
</evidence>
<dbReference type="STRING" id="500610.SAMN02799615_01309"/>
<feature type="transmembrane region" description="Helical" evidence="2">
    <location>
        <begin position="374"/>
        <end position="392"/>
    </location>
</feature>
<keyword evidence="2" id="KW-0812">Transmembrane</keyword>
<keyword evidence="1" id="KW-0143">Chaperone</keyword>
<feature type="transmembrane region" description="Helical" evidence="2">
    <location>
        <begin position="398"/>
        <end position="415"/>
    </location>
</feature>
<dbReference type="SUPFAM" id="SSF46565">
    <property type="entry name" value="Chaperone J-domain"/>
    <property type="match status" value="1"/>
</dbReference>
<feature type="transmembrane region" description="Helical" evidence="2">
    <location>
        <begin position="450"/>
        <end position="468"/>
    </location>
</feature>
<name>A0A1I2BZD6_9GAMM</name>
<dbReference type="Proteomes" id="UP000199477">
    <property type="component" value="Unassembled WGS sequence"/>
</dbReference>